<dbReference type="EC" id="2.4.-.-" evidence="13"/>
<evidence type="ECO:0000256" key="7">
    <source>
        <dbReference type="ARBA" id="ARBA00034000"/>
    </source>
</evidence>
<evidence type="ECO:0000256" key="5">
    <source>
        <dbReference type="ARBA" id="ARBA00022801"/>
    </source>
</evidence>
<dbReference type="InterPro" id="IPR050396">
    <property type="entry name" value="Glycosyltr_51/Transpeptidase"/>
</dbReference>
<dbReference type="Pfam" id="PF00912">
    <property type="entry name" value="Transgly"/>
    <property type="match status" value="1"/>
</dbReference>
<evidence type="ECO:0000259" key="11">
    <source>
        <dbReference type="Pfam" id="PF00905"/>
    </source>
</evidence>
<keyword evidence="5" id="KW-0378">Hydrolase</keyword>
<feature type="domain" description="Glycosyl transferase family 51" evidence="12">
    <location>
        <begin position="87"/>
        <end position="271"/>
    </location>
</feature>
<dbReference type="InterPro" id="IPR036950">
    <property type="entry name" value="PBP_transglycosylase"/>
</dbReference>
<evidence type="ECO:0000256" key="1">
    <source>
        <dbReference type="ARBA" id="ARBA00022645"/>
    </source>
</evidence>
<protein>
    <submittedName>
        <fullName evidence="13">Transglycosylase domain-containing protein</fullName>
        <ecNumber evidence="13">2.4.-.-</ecNumber>
    </submittedName>
</protein>
<evidence type="ECO:0000313" key="14">
    <source>
        <dbReference type="Proteomes" id="UP001596470"/>
    </source>
</evidence>
<feature type="domain" description="Penicillin-binding protein transpeptidase" evidence="11">
    <location>
        <begin position="375"/>
        <end position="692"/>
    </location>
</feature>
<dbReference type="PANTHER" id="PTHR32282">
    <property type="entry name" value="BINDING PROTEIN TRANSPEPTIDASE, PUTATIVE-RELATED"/>
    <property type="match status" value="1"/>
</dbReference>
<feature type="region of interest" description="Disordered" evidence="9">
    <location>
        <begin position="395"/>
        <end position="414"/>
    </location>
</feature>
<keyword evidence="10" id="KW-1133">Transmembrane helix</keyword>
<organism evidence="13 14">
    <name type="scientific">Glycomyces mayteni</name>
    <dbReference type="NCBI Taxonomy" id="543887"/>
    <lineage>
        <taxon>Bacteria</taxon>
        <taxon>Bacillati</taxon>
        <taxon>Actinomycetota</taxon>
        <taxon>Actinomycetes</taxon>
        <taxon>Glycomycetales</taxon>
        <taxon>Glycomycetaceae</taxon>
        <taxon>Glycomyces</taxon>
    </lineage>
</organism>
<comment type="catalytic activity">
    <reaction evidence="8">
        <text>[GlcNAc-(1-&gt;4)-Mur2Ac(oyl-L-Ala-gamma-D-Glu-L-Lys-D-Ala-D-Ala)](n)-di-trans,octa-cis-undecaprenyl diphosphate + beta-D-GlcNAc-(1-&gt;4)-Mur2Ac(oyl-L-Ala-gamma-D-Glu-L-Lys-D-Ala-D-Ala)-di-trans,octa-cis-undecaprenyl diphosphate = [GlcNAc-(1-&gt;4)-Mur2Ac(oyl-L-Ala-gamma-D-Glu-L-Lys-D-Ala-D-Ala)](n+1)-di-trans,octa-cis-undecaprenyl diphosphate + di-trans,octa-cis-undecaprenyl diphosphate + H(+)</text>
        <dbReference type="Rhea" id="RHEA:23708"/>
        <dbReference type="Rhea" id="RHEA-COMP:9602"/>
        <dbReference type="Rhea" id="RHEA-COMP:9603"/>
        <dbReference type="ChEBI" id="CHEBI:15378"/>
        <dbReference type="ChEBI" id="CHEBI:58405"/>
        <dbReference type="ChEBI" id="CHEBI:60033"/>
        <dbReference type="ChEBI" id="CHEBI:78435"/>
        <dbReference type="EC" id="2.4.99.28"/>
    </reaction>
</comment>
<dbReference type="PANTHER" id="PTHR32282:SF33">
    <property type="entry name" value="PEPTIDOGLYCAN GLYCOSYLTRANSFERASE"/>
    <property type="match status" value="1"/>
</dbReference>
<evidence type="ECO:0000256" key="6">
    <source>
        <dbReference type="ARBA" id="ARBA00023268"/>
    </source>
</evidence>
<evidence type="ECO:0000256" key="10">
    <source>
        <dbReference type="SAM" id="Phobius"/>
    </source>
</evidence>
<proteinExistence type="predicted"/>
<dbReference type="Proteomes" id="UP001596470">
    <property type="component" value="Unassembled WGS sequence"/>
</dbReference>
<keyword evidence="4 13" id="KW-0808">Transferase</keyword>
<evidence type="ECO:0000256" key="9">
    <source>
        <dbReference type="SAM" id="MobiDB-lite"/>
    </source>
</evidence>
<keyword evidence="10" id="KW-0812">Transmembrane</keyword>
<evidence type="ECO:0000256" key="8">
    <source>
        <dbReference type="ARBA" id="ARBA00049902"/>
    </source>
</evidence>
<dbReference type="Gene3D" id="3.40.710.10">
    <property type="entry name" value="DD-peptidase/beta-lactamase superfamily"/>
    <property type="match status" value="1"/>
</dbReference>
<keyword evidence="1" id="KW-0121">Carboxypeptidase</keyword>
<dbReference type="InterPro" id="IPR023346">
    <property type="entry name" value="Lysozyme-like_dom_sf"/>
</dbReference>
<accession>A0ABW2D9Z6</accession>
<dbReference type="InterPro" id="IPR001460">
    <property type="entry name" value="PCN-bd_Tpept"/>
</dbReference>
<evidence type="ECO:0000259" key="12">
    <source>
        <dbReference type="Pfam" id="PF00912"/>
    </source>
</evidence>
<dbReference type="InterPro" id="IPR012338">
    <property type="entry name" value="Beta-lactam/transpept-like"/>
</dbReference>
<gene>
    <name evidence="13" type="ORF">ACFQS3_17920</name>
</gene>
<comment type="caution">
    <text evidence="13">The sequence shown here is derived from an EMBL/GenBank/DDBJ whole genome shotgun (WGS) entry which is preliminary data.</text>
</comment>
<sequence length="714" mass="75687">MSDSSSKPVAQTWFGPITAVQRRAMFALVPVAVAFGLVVGLAFLPVTSGIGGLAKVGSEAVLDLPDELVLPPAPESSTLYASDGTTVIATFGDQYRVQLEYDQIPESVIQALVATEDSNFFEHNGVDPEGVMRALVTNIADGGTSEGASTITMQYVRQVLSYTATTPDEVASASEVTIDRKVKEMGYALALEEEMSKEDILTNYLNTVYFGNGAYGIGAAAQVYYGKVPADLTVAESAMLVGLIQSPSVYDPINGSSEAALARRNHVVNRMVAVDYLTSDEGKTAKEEALNLNPQEANNTSGGAIDSDYGFFVDYFEKWWEQQEDFGESEEVRKARLYRGGYEITSTLNLELQDASQEAIEDQLKTGSEYALGSVVVEPGTGAIEVMAVNRNYSNDVSDNGPNTANDEYKGSYPNTTNPLLSGNADVNGYQAGSSFKMFTMLAALEAGMPLDTTIYSPYQYTSKYVVGDGEAACGNYWCPKNASASEVGDYNMWTGFGESVNTYFVQLAERVGVDNAIDVAERLGIKFRNQQDLGHVENNPESFGPFVLGVTQTTPLDMAAAYAALPADGVYCKPTPVTSALTNSGGLIPFASECDQAISVEVARAAVDAARCPTGYGAAEGSCTWGTAEQVGAAVDGPVAGKTGTTDSNSTNWFVGFTPNAAAAAFVADPDSPQNYVGHGNLGKPANAVADILAAQWEINGEGDFTPPSELVH</sequence>
<feature type="compositionally biased region" description="Polar residues" evidence="9">
    <location>
        <begin position="395"/>
        <end position="406"/>
    </location>
</feature>
<dbReference type="InterPro" id="IPR001264">
    <property type="entry name" value="Glyco_trans_51"/>
</dbReference>
<evidence type="ECO:0000256" key="4">
    <source>
        <dbReference type="ARBA" id="ARBA00022679"/>
    </source>
</evidence>
<comment type="catalytic activity">
    <reaction evidence="7">
        <text>Preferential cleavage: (Ac)2-L-Lys-D-Ala-|-D-Ala. Also transpeptidation of peptidyl-alanyl moieties that are N-acyl substituents of D-alanine.</text>
        <dbReference type="EC" id="3.4.16.4"/>
    </reaction>
</comment>
<feature type="transmembrane region" description="Helical" evidence="10">
    <location>
        <begin position="24"/>
        <end position="44"/>
    </location>
</feature>
<dbReference type="SUPFAM" id="SSF53955">
    <property type="entry name" value="Lysozyme-like"/>
    <property type="match status" value="1"/>
</dbReference>
<evidence type="ECO:0000256" key="2">
    <source>
        <dbReference type="ARBA" id="ARBA00022670"/>
    </source>
</evidence>
<dbReference type="Gene3D" id="1.10.3810.10">
    <property type="entry name" value="Biosynthetic peptidoglycan transglycosylase-like"/>
    <property type="match status" value="1"/>
</dbReference>
<dbReference type="RefSeq" id="WP_382344756.1">
    <property type="nucleotide sequence ID" value="NZ_JBHMBP010000001.1"/>
</dbReference>
<reference evidence="14" key="1">
    <citation type="journal article" date="2019" name="Int. J. Syst. Evol. Microbiol.">
        <title>The Global Catalogue of Microorganisms (GCM) 10K type strain sequencing project: providing services to taxonomists for standard genome sequencing and annotation.</title>
        <authorList>
            <consortium name="The Broad Institute Genomics Platform"/>
            <consortium name="The Broad Institute Genome Sequencing Center for Infectious Disease"/>
            <person name="Wu L."/>
            <person name="Ma J."/>
        </authorList>
    </citation>
    <scope>NUCLEOTIDE SEQUENCE [LARGE SCALE GENOMIC DNA]</scope>
    <source>
        <strain evidence="14">KACC 12634</strain>
    </source>
</reference>
<name>A0ABW2D9Z6_9ACTN</name>
<keyword evidence="10" id="KW-0472">Membrane</keyword>
<keyword evidence="3 13" id="KW-0328">Glycosyltransferase</keyword>
<dbReference type="SUPFAM" id="SSF56601">
    <property type="entry name" value="beta-lactamase/transpeptidase-like"/>
    <property type="match status" value="1"/>
</dbReference>
<dbReference type="GO" id="GO:0016757">
    <property type="term" value="F:glycosyltransferase activity"/>
    <property type="evidence" value="ECO:0007669"/>
    <property type="project" value="UniProtKB-KW"/>
</dbReference>
<evidence type="ECO:0000313" key="13">
    <source>
        <dbReference type="EMBL" id="MFC6959079.1"/>
    </source>
</evidence>
<dbReference type="EMBL" id="JBHSYS010000004">
    <property type="protein sequence ID" value="MFC6959079.1"/>
    <property type="molecule type" value="Genomic_DNA"/>
</dbReference>
<evidence type="ECO:0000256" key="3">
    <source>
        <dbReference type="ARBA" id="ARBA00022676"/>
    </source>
</evidence>
<keyword evidence="6" id="KW-0511">Multifunctional enzyme</keyword>
<keyword evidence="14" id="KW-1185">Reference proteome</keyword>
<dbReference type="Pfam" id="PF00905">
    <property type="entry name" value="Transpeptidase"/>
    <property type="match status" value="1"/>
</dbReference>
<keyword evidence="2" id="KW-0645">Protease</keyword>